<dbReference type="InterPro" id="IPR021917">
    <property type="entry name" value="Unchr_Zn-peptidase-like"/>
</dbReference>
<dbReference type="AlphaFoldDB" id="A0A9P7V502"/>
<dbReference type="InterPro" id="IPR053002">
    <property type="entry name" value="Metalloproteinase_M10B"/>
</dbReference>
<organism evidence="2 3">
    <name type="scientific">Scheffersomyces spartinae</name>
    <dbReference type="NCBI Taxonomy" id="45513"/>
    <lineage>
        <taxon>Eukaryota</taxon>
        <taxon>Fungi</taxon>
        <taxon>Dikarya</taxon>
        <taxon>Ascomycota</taxon>
        <taxon>Saccharomycotina</taxon>
        <taxon>Pichiomycetes</taxon>
        <taxon>Debaryomycetaceae</taxon>
        <taxon>Scheffersomyces</taxon>
    </lineage>
</organism>
<dbReference type="SUPFAM" id="SSF55486">
    <property type="entry name" value="Metalloproteases ('zincins'), catalytic domain"/>
    <property type="match status" value="1"/>
</dbReference>
<dbReference type="EMBL" id="JAHMUF010000037">
    <property type="protein sequence ID" value="KAG7191278.1"/>
    <property type="molecule type" value="Genomic_DNA"/>
</dbReference>
<dbReference type="Proteomes" id="UP000790833">
    <property type="component" value="Unassembled WGS sequence"/>
</dbReference>
<dbReference type="PANTHER" id="PTHR21054">
    <property type="entry name" value="ZINC METALLOPROTEINASE-RELATED"/>
    <property type="match status" value="1"/>
</dbReference>
<dbReference type="SUPFAM" id="SSF51101">
    <property type="entry name" value="Mannose-binding lectins"/>
    <property type="match status" value="1"/>
</dbReference>
<dbReference type="RefSeq" id="XP_043046833.1">
    <property type="nucleotide sequence ID" value="XM_043194319.1"/>
</dbReference>
<sequence length="730" mass="81704">MIQLNYLSGEIVSSPAVLLKGHTTVINNGVVVVANNNNEVFPPQYYEINNGCFRAIAHVSPGLNHLTVQALANSSIDKRGKVCGQFQVVDSTRIDITYNELVNNKPIHLCVVVGCDSDGSYDMPLYKSARGEVPNLDTAIQRLKVAGRMMQAYTQEEMRMTGFSNRCFRFIEELTNDMRNFGYSGQCKVPHKEVKIHVLRSPRTRAELRDLNYAQQYKEAKENGYLFSHAIDLVEKSDFYDFYKQNNIRIQAACMFMGGHWDKKHQVIVDHAALGGGRGNVKMAIFGSQGIHSFPIDWPTVTPALLDDTELSTNEVANDSNQCGTSWECFNISFGAFLHEIGHLLGCPHQIDGVMLRDYVWINRNFMTRESKCLREHTGGCVVSPTNSWEKECHWNRLDLVRFFYHDAFGLPIDNFPKISETYMRSPQNEAPAPSIYRSPEGVFIKGNENIYMIELIVEDLARYSTQFFPQSYGGKGFPTIVKLDYNTCYKDLKERGNKCHENFDVRVLSFNGDVFTKNFKSFNEDIRKSTIISDFGLGRGPITGYKSGCSGSEGNSMLEIEFDLRRVFKVRVYHGMALDGIKFYLNSTIQPTQGGGGAMPSSPHSHGRFRQKILDKIGVPSPSSSTMVHGGGGGSCGPTEVFIGKETGSYSDFELGAGEKVHHFNLRSGKWIDGIQIVTDKGRVSPWYGKEEGGHGSVLETPTEEYTIVGMYGYVGSWMDGLGVIYAKV</sequence>
<evidence type="ECO:0000313" key="2">
    <source>
        <dbReference type="EMBL" id="KAG7191278.1"/>
    </source>
</evidence>
<name>A0A9P7V502_9ASCO</name>
<reference evidence="2" key="1">
    <citation type="submission" date="2021-03" db="EMBL/GenBank/DDBJ databases">
        <authorList>
            <person name="Palmer J.M."/>
        </authorList>
    </citation>
    <scope>NUCLEOTIDE SEQUENCE</scope>
    <source>
        <strain evidence="2">ARV_011</strain>
    </source>
</reference>
<keyword evidence="3" id="KW-1185">Reference proteome</keyword>
<dbReference type="OrthoDB" id="74460at2759"/>
<evidence type="ECO:0000259" key="1">
    <source>
        <dbReference type="PROSITE" id="PS51752"/>
    </source>
</evidence>
<evidence type="ECO:0000313" key="3">
    <source>
        <dbReference type="Proteomes" id="UP000790833"/>
    </source>
</evidence>
<dbReference type="GO" id="GO:0005737">
    <property type="term" value="C:cytoplasm"/>
    <property type="evidence" value="ECO:0007669"/>
    <property type="project" value="TreeGrafter"/>
</dbReference>
<dbReference type="InterPro" id="IPR036404">
    <property type="entry name" value="Jacalin-like_lectin_dom_sf"/>
</dbReference>
<dbReference type="PANTHER" id="PTHR21054:SF2">
    <property type="entry name" value="MIP04191P"/>
    <property type="match status" value="1"/>
</dbReference>
<dbReference type="GeneID" id="66116990"/>
<feature type="domain" description="Jacalin-type lectin" evidence="1">
    <location>
        <begin position="588"/>
        <end position="729"/>
    </location>
</feature>
<accession>A0A9P7V502</accession>
<dbReference type="PROSITE" id="PS51752">
    <property type="entry name" value="JACALIN_LECTIN"/>
    <property type="match status" value="1"/>
</dbReference>
<comment type="caution">
    <text evidence="2">The sequence shown here is derived from an EMBL/GenBank/DDBJ whole genome shotgun (WGS) entry which is preliminary data.</text>
</comment>
<dbReference type="Pfam" id="PF12044">
    <property type="entry name" value="Metallopep"/>
    <property type="match status" value="1"/>
</dbReference>
<gene>
    <name evidence="2" type="ORF">KQ657_003616</name>
</gene>
<dbReference type="InterPro" id="IPR001229">
    <property type="entry name" value="Jacalin-like_lectin_dom"/>
</dbReference>
<protein>
    <recommendedName>
        <fullName evidence="1">Jacalin-type lectin domain-containing protein</fullName>
    </recommendedName>
</protein>
<proteinExistence type="predicted"/>
<dbReference type="Gene3D" id="2.100.10.30">
    <property type="entry name" value="Jacalin-like lectin domain"/>
    <property type="match status" value="1"/>
</dbReference>
<dbReference type="Pfam" id="PF01419">
    <property type="entry name" value="Jacalin"/>
    <property type="match status" value="1"/>
</dbReference>